<reference evidence="2" key="1">
    <citation type="submission" date="2024-02" db="EMBL/GenBank/DDBJ databases">
        <authorList>
            <consortium name="ELIXIR-Norway"/>
            <consortium name="Elixir Norway"/>
        </authorList>
    </citation>
    <scope>NUCLEOTIDE SEQUENCE</scope>
</reference>
<dbReference type="EMBL" id="OZ020105">
    <property type="protein sequence ID" value="CAK9257343.1"/>
    <property type="molecule type" value="Genomic_DNA"/>
</dbReference>
<evidence type="ECO:0000313" key="3">
    <source>
        <dbReference type="Proteomes" id="UP001497444"/>
    </source>
</evidence>
<proteinExistence type="predicted"/>
<evidence type="ECO:0000259" key="1">
    <source>
        <dbReference type="PROSITE" id="PS00028"/>
    </source>
</evidence>
<feature type="domain" description="C2H2-type" evidence="1">
    <location>
        <begin position="113"/>
        <end position="136"/>
    </location>
</feature>
<protein>
    <recommendedName>
        <fullName evidence="1">C2H2-type domain-containing protein</fullName>
    </recommendedName>
</protein>
<evidence type="ECO:0000313" key="2">
    <source>
        <dbReference type="EMBL" id="CAK9257343.1"/>
    </source>
</evidence>
<name>A0ABP0VS90_9BRYO</name>
<keyword evidence="3" id="KW-1185">Reference proteome</keyword>
<organism evidence="2 3">
    <name type="scientific">Sphagnum jensenii</name>
    <dbReference type="NCBI Taxonomy" id="128206"/>
    <lineage>
        <taxon>Eukaryota</taxon>
        <taxon>Viridiplantae</taxon>
        <taxon>Streptophyta</taxon>
        <taxon>Embryophyta</taxon>
        <taxon>Bryophyta</taxon>
        <taxon>Sphagnophytina</taxon>
        <taxon>Sphagnopsida</taxon>
        <taxon>Sphagnales</taxon>
        <taxon>Sphagnaceae</taxon>
        <taxon>Sphagnum</taxon>
    </lineage>
</organism>
<gene>
    <name evidence="2" type="ORF">CSSPJE1EN1_LOCUS2821</name>
</gene>
<dbReference type="InterPro" id="IPR013087">
    <property type="entry name" value="Znf_C2H2_type"/>
</dbReference>
<accession>A0ABP0VS90</accession>
<dbReference type="PROSITE" id="PS00028">
    <property type="entry name" value="ZINC_FINGER_C2H2_1"/>
    <property type="match status" value="1"/>
</dbReference>
<sequence length="252" mass="27763">MTRGRRLKKRAGGELEMNKKNGTTLDDANLLPNVVMSDEAILLPNVVVLNEADAEQHVGATAEQNMAATNEAISDQSPEVESDQAPQPLALLCPPNLARKDKKWTHVRSKWRCKVGTCTIAYCAKWLLTKHLKEVHDLVAEKAKHGRPSTAVRGPRHQDHAKMNARILGNAMAMQRRNDQKVASHARAKAQRKSKNLVAVAKQCPPFPKPGLVKLASEQLLKVLGLNAWGVGSVPRDTSSRMEKDEDLQGMI</sequence>
<dbReference type="Proteomes" id="UP001497444">
    <property type="component" value="Chromosome 10"/>
</dbReference>